<dbReference type="AlphaFoldDB" id="A0AAN9AB67"/>
<evidence type="ECO:0000313" key="3">
    <source>
        <dbReference type="Proteomes" id="UP001381693"/>
    </source>
</evidence>
<reference evidence="2 3" key="1">
    <citation type="submission" date="2023-11" db="EMBL/GenBank/DDBJ databases">
        <title>Halocaridina rubra genome assembly.</title>
        <authorList>
            <person name="Smith C."/>
        </authorList>
    </citation>
    <scope>NUCLEOTIDE SEQUENCE [LARGE SCALE GENOMIC DNA]</scope>
    <source>
        <strain evidence="2">EP-1</strain>
        <tissue evidence="2">Whole</tissue>
    </source>
</reference>
<feature type="region of interest" description="Disordered" evidence="1">
    <location>
        <begin position="14"/>
        <end position="68"/>
    </location>
</feature>
<accession>A0AAN9AB67</accession>
<name>A0AAN9AB67_HALRR</name>
<organism evidence="2 3">
    <name type="scientific">Halocaridina rubra</name>
    <name type="common">Hawaiian red shrimp</name>
    <dbReference type="NCBI Taxonomy" id="373956"/>
    <lineage>
        <taxon>Eukaryota</taxon>
        <taxon>Metazoa</taxon>
        <taxon>Ecdysozoa</taxon>
        <taxon>Arthropoda</taxon>
        <taxon>Crustacea</taxon>
        <taxon>Multicrustacea</taxon>
        <taxon>Malacostraca</taxon>
        <taxon>Eumalacostraca</taxon>
        <taxon>Eucarida</taxon>
        <taxon>Decapoda</taxon>
        <taxon>Pleocyemata</taxon>
        <taxon>Caridea</taxon>
        <taxon>Atyoidea</taxon>
        <taxon>Atyidae</taxon>
        <taxon>Halocaridina</taxon>
    </lineage>
</organism>
<feature type="non-terminal residue" evidence="2">
    <location>
        <position position="68"/>
    </location>
</feature>
<proteinExistence type="predicted"/>
<sequence length="68" mass="7519">MYGDFFYVEEEEIANKKSKHKDKAPSNSTDDLVSYDDEPEEVDGTIGSQVIDDSDDDVESSAVTQLLG</sequence>
<protein>
    <submittedName>
        <fullName evidence="2">Uncharacterized protein</fullName>
    </submittedName>
</protein>
<feature type="compositionally biased region" description="Acidic residues" evidence="1">
    <location>
        <begin position="33"/>
        <end position="43"/>
    </location>
</feature>
<dbReference type="EMBL" id="JAXCGZ010007652">
    <property type="protein sequence ID" value="KAK7078835.1"/>
    <property type="molecule type" value="Genomic_DNA"/>
</dbReference>
<dbReference type="Proteomes" id="UP001381693">
    <property type="component" value="Unassembled WGS sequence"/>
</dbReference>
<evidence type="ECO:0000256" key="1">
    <source>
        <dbReference type="SAM" id="MobiDB-lite"/>
    </source>
</evidence>
<gene>
    <name evidence="2" type="ORF">SK128_000692</name>
</gene>
<keyword evidence="3" id="KW-1185">Reference proteome</keyword>
<evidence type="ECO:0000313" key="2">
    <source>
        <dbReference type="EMBL" id="KAK7078835.1"/>
    </source>
</evidence>
<comment type="caution">
    <text evidence="2">The sequence shown here is derived from an EMBL/GenBank/DDBJ whole genome shotgun (WGS) entry which is preliminary data.</text>
</comment>